<protein>
    <submittedName>
        <fullName evidence="1">Uncharacterized protein</fullName>
    </submittedName>
</protein>
<proteinExistence type="predicted"/>
<keyword evidence="2" id="KW-1185">Reference proteome</keyword>
<dbReference type="Proteomes" id="UP000031036">
    <property type="component" value="Unassembled WGS sequence"/>
</dbReference>
<name>A0A0B2W437_TOXCA</name>
<gene>
    <name evidence="1" type="ORF">Tcan_11558</name>
</gene>
<sequence>MWINSEVKKRYCSAQILIAFVFLVDDVQSFHLHNGRAQTVRWNRQEFPEYLEEEPCPDDEPFTVGSYQVQPFHGQSSAGEQGPPIGSYSRIAPLTGARAQSSELPSSFGQSSASTASQVALPSLLRLIGSGFGFGQQLDFNLAFKLRSAFNFSNIVGRGR</sequence>
<comment type="caution">
    <text evidence="1">The sequence shown here is derived from an EMBL/GenBank/DDBJ whole genome shotgun (WGS) entry which is preliminary data.</text>
</comment>
<dbReference type="AlphaFoldDB" id="A0A0B2W437"/>
<organism evidence="1 2">
    <name type="scientific">Toxocara canis</name>
    <name type="common">Canine roundworm</name>
    <dbReference type="NCBI Taxonomy" id="6265"/>
    <lineage>
        <taxon>Eukaryota</taxon>
        <taxon>Metazoa</taxon>
        <taxon>Ecdysozoa</taxon>
        <taxon>Nematoda</taxon>
        <taxon>Chromadorea</taxon>
        <taxon>Rhabditida</taxon>
        <taxon>Spirurina</taxon>
        <taxon>Ascaridomorpha</taxon>
        <taxon>Ascaridoidea</taxon>
        <taxon>Toxocaridae</taxon>
        <taxon>Toxocara</taxon>
    </lineage>
</organism>
<reference evidence="1 2" key="1">
    <citation type="submission" date="2014-11" db="EMBL/GenBank/DDBJ databases">
        <title>Genetic blueprint of the zoonotic pathogen Toxocara canis.</title>
        <authorList>
            <person name="Zhu X.-Q."/>
            <person name="Korhonen P.K."/>
            <person name="Cai H."/>
            <person name="Young N.D."/>
            <person name="Nejsum P."/>
            <person name="von Samson-Himmelstjerna G."/>
            <person name="Boag P.R."/>
            <person name="Tan P."/>
            <person name="Li Q."/>
            <person name="Min J."/>
            <person name="Yang Y."/>
            <person name="Wang X."/>
            <person name="Fang X."/>
            <person name="Hall R.S."/>
            <person name="Hofmann A."/>
            <person name="Sternberg P.W."/>
            <person name="Jex A.R."/>
            <person name="Gasser R.B."/>
        </authorList>
    </citation>
    <scope>NUCLEOTIDE SEQUENCE [LARGE SCALE GENOMIC DNA]</scope>
    <source>
        <strain evidence="1">PN_DK_2014</strain>
    </source>
</reference>
<dbReference type="EMBL" id="JPKZ01000189">
    <property type="protein sequence ID" value="KHN88723.1"/>
    <property type="molecule type" value="Genomic_DNA"/>
</dbReference>
<evidence type="ECO:0000313" key="1">
    <source>
        <dbReference type="EMBL" id="KHN88723.1"/>
    </source>
</evidence>
<accession>A0A0B2W437</accession>
<evidence type="ECO:0000313" key="2">
    <source>
        <dbReference type="Proteomes" id="UP000031036"/>
    </source>
</evidence>